<dbReference type="InterPro" id="IPR000515">
    <property type="entry name" value="MetI-like"/>
</dbReference>
<dbReference type="PANTHER" id="PTHR43386">
    <property type="entry name" value="OLIGOPEPTIDE TRANSPORT SYSTEM PERMEASE PROTEIN APPC"/>
    <property type="match status" value="1"/>
</dbReference>
<evidence type="ECO:0000259" key="8">
    <source>
        <dbReference type="PROSITE" id="PS50928"/>
    </source>
</evidence>
<dbReference type="PANTHER" id="PTHR43386:SF1">
    <property type="entry name" value="D,D-DIPEPTIDE TRANSPORT SYSTEM PERMEASE PROTEIN DDPC-RELATED"/>
    <property type="match status" value="1"/>
</dbReference>
<dbReference type="Proteomes" id="UP000288024">
    <property type="component" value="Unassembled WGS sequence"/>
</dbReference>
<dbReference type="AlphaFoldDB" id="A0A3S3SGX4"/>
<dbReference type="InterPro" id="IPR025966">
    <property type="entry name" value="OppC_N"/>
</dbReference>
<evidence type="ECO:0000256" key="5">
    <source>
        <dbReference type="ARBA" id="ARBA00022989"/>
    </source>
</evidence>
<dbReference type="CDD" id="cd06261">
    <property type="entry name" value="TM_PBP2"/>
    <property type="match status" value="1"/>
</dbReference>
<keyword evidence="2 7" id="KW-0813">Transport</keyword>
<evidence type="ECO:0000256" key="4">
    <source>
        <dbReference type="ARBA" id="ARBA00022692"/>
    </source>
</evidence>
<dbReference type="InterPro" id="IPR050366">
    <property type="entry name" value="BP-dependent_transpt_permease"/>
</dbReference>
<accession>A0A3S3SGX4</accession>
<feature type="transmembrane region" description="Helical" evidence="7">
    <location>
        <begin position="273"/>
        <end position="292"/>
    </location>
</feature>
<keyword evidence="4 7" id="KW-0812">Transmembrane</keyword>
<feature type="transmembrane region" description="Helical" evidence="7">
    <location>
        <begin position="139"/>
        <end position="158"/>
    </location>
</feature>
<evidence type="ECO:0000313" key="9">
    <source>
        <dbReference type="EMBL" id="RVT57589.1"/>
    </source>
</evidence>
<evidence type="ECO:0000256" key="3">
    <source>
        <dbReference type="ARBA" id="ARBA00022475"/>
    </source>
</evidence>
<dbReference type="NCBIfam" id="NF045476">
    <property type="entry name" value="Opp4C"/>
    <property type="match status" value="1"/>
</dbReference>
<evidence type="ECO:0000256" key="2">
    <source>
        <dbReference type="ARBA" id="ARBA00022448"/>
    </source>
</evidence>
<name>A0A3S3SGX4_9BACI</name>
<feature type="domain" description="ABC transmembrane type-1" evidence="8">
    <location>
        <begin position="100"/>
        <end position="292"/>
    </location>
</feature>
<feature type="transmembrane region" description="Helical" evidence="7">
    <location>
        <begin position="102"/>
        <end position="127"/>
    </location>
</feature>
<keyword evidence="5 7" id="KW-1133">Transmembrane helix</keyword>
<comment type="caution">
    <text evidence="9">The sequence shown here is derived from an EMBL/GenBank/DDBJ whole genome shotgun (WGS) entry which is preliminary data.</text>
</comment>
<proteinExistence type="inferred from homology"/>
<evidence type="ECO:0000313" key="10">
    <source>
        <dbReference type="Proteomes" id="UP000288024"/>
    </source>
</evidence>
<protein>
    <submittedName>
        <fullName evidence="9">ABC transporter permease</fullName>
    </submittedName>
</protein>
<feature type="transmembrane region" description="Helical" evidence="7">
    <location>
        <begin position="214"/>
        <end position="236"/>
    </location>
</feature>
<comment type="similarity">
    <text evidence="7">Belongs to the binding-protein-dependent transport system permease family.</text>
</comment>
<feature type="transmembrane region" description="Helical" evidence="7">
    <location>
        <begin position="39"/>
        <end position="60"/>
    </location>
</feature>
<evidence type="ECO:0000256" key="6">
    <source>
        <dbReference type="ARBA" id="ARBA00023136"/>
    </source>
</evidence>
<dbReference type="EMBL" id="RZTZ01000016">
    <property type="protein sequence ID" value="RVT57589.1"/>
    <property type="molecule type" value="Genomic_DNA"/>
</dbReference>
<organism evidence="9 10">
    <name type="scientific">Niallia taxi</name>
    <dbReference type="NCBI Taxonomy" id="2499688"/>
    <lineage>
        <taxon>Bacteria</taxon>
        <taxon>Bacillati</taxon>
        <taxon>Bacillota</taxon>
        <taxon>Bacilli</taxon>
        <taxon>Bacillales</taxon>
        <taxon>Bacillaceae</taxon>
        <taxon>Niallia</taxon>
    </lineage>
</organism>
<evidence type="ECO:0000256" key="1">
    <source>
        <dbReference type="ARBA" id="ARBA00004651"/>
    </source>
</evidence>
<gene>
    <name evidence="9" type="ORF">EM808_24255</name>
</gene>
<evidence type="ECO:0000256" key="7">
    <source>
        <dbReference type="RuleBase" id="RU363032"/>
    </source>
</evidence>
<dbReference type="Pfam" id="PF12911">
    <property type="entry name" value="OppC_N"/>
    <property type="match status" value="1"/>
</dbReference>
<dbReference type="PROSITE" id="PS50928">
    <property type="entry name" value="ABC_TM1"/>
    <property type="match status" value="1"/>
</dbReference>
<reference evidence="9 10" key="1">
    <citation type="submission" date="2019-01" db="EMBL/GenBank/DDBJ databases">
        <title>Bacillus sp. M5HDSG1-1, whole genome shotgun sequence.</title>
        <authorList>
            <person name="Tuo L."/>
        </authorList>
    </citation>
    <scope>NUCLEOTIDE SEQUENCE [LARGE SCALE GENOMIC DNA]</scope>
    <source>
        <strain evidence="9 10">M5HDSG1-1</strain>
    </source>
</reference>
<dbReference type="GeneID" id="87618113"/>
<keyword evidence="10" id="KW-1185">Reference proteome</keyword>
<dbReference type="Pfam" id="PF00528">
    <property type="entry name" value="BPD_transp_1"/>
    <property type="match status" value="1"/>
</dbReference>
<feature type="transmembrane region" description="Helical" evidence="7">
    <location>
        <begin position="164"/>
        <end position="183"/>
    </location>
</feature>
<dbReference type="GO" id="GO:0055085">
    <property type="term" value="P:transmembrane transport"/>
    <property type="evidence" value="ECO:0007669"/>
    <property type="project" value="InterPro"/>
</dbReference>
<comment type="subcellular location">
    <subcellularLocation>
        <location evidence="1 7">Cell membrane</location>
        <topology evidence="1 7">Multi-pass membrane protein</topology>
    </subcellularLocation>
</comment>
<dbReference type="InterPro" id="IPR053523">
    <property type="entry name" value="Oligopeptide_permease_AppC"/>
</dbReference>
<dbReference type="Gene3D" id="1.10.3720.10">
    <property type="entry name" value="MetI-like"/>
    <property type="match status" value="1"/>
</dbReference>
<sequence>MQLNQQTVETEPNLPIKVENKKSKTPGQIALGRFMKNKLAVLGVIVLTIIILAVIFAPLLTDQNPTKSNLMMVEHGPSADHPLGNDGSGRDNLARLLYGGRISLIVGFSAMVCTLVIGVLLGSIAGYYGGLVDATIMRIADIIMMLPFIVIALTVVSIMPKVSIGSFVAIIAITSWPNLTRIIRGTYLSLREQEFVHGAKAIGASDFRIIFKHFIPNAIGPIVVNATLMMATYIIIESAMSFIGFGIPQPTPTWGNMISEAQSIRILRNSPEAWVPPGLCIFVTVLCINFIGDGLRDALDPKSNKR</sequence>
<keyword evidence="6 7" id="KW-0472">Membrane</keyword>
<dbReference type="SUPFAM" id="SSF161098">
    <property type="entry name" value="MetI-like"/>
    <property type="match status" value="1"/>
</dbReference>
<dbReference type="GO" id="GO:0005886">
    <property type="term" value="C:plasma membrane"/>
    <property type="evidence" value="ECO:0007669"/>
    <property type="project" value="UniProtKB-SubCell"/>
</dbReference>
<keyword evidence="3" id="KW-1003">Cell membrane</keyword>
<dbReference type="InterPro" id="IPR035906">
    <property type="entry name" value="MetI-like_sf"/>
</dbReference>
<dbReference type="RefSeq" id="WP_127741705.1">
    <property type="nucleotide sequence ID" value="NZ_CAJCKN010000013.1"/>
</dbReference>